<dbReference type="InterPro" id="IPR052523">
    <property type="entry name" value="Trichothecene_AcTrans"/>
</dbReference>
<dbReference type="PANTHER" id="PTHR42791:SF1">
    <property type="entry name" value="N-ACETYLTRANSFERASE DOMAIN-CONTAINING PROTEIN"/>
    <property type="match status" value="1"/>
</dbReference>
<dbReference type="SUPFAM" id="SSF55729">
    <property type="entry name" value="Acyl-CoA N-acyltransferases (Nat)"/>
    <property type="match status" value="1"/>
</dbReference>
<feature type="domain" description="N-acetyltransferase" evidence="2">
    <location>
        <begin position="16"/>
        <end position="231"/>
    </location>
</feature>
<dbReference type="InterPro" id="IPR016181">
    <property type="entry name" value="Acyl_CoA_acyltransferase"/>
</dbReference>
<dbReference type="PROSITE" id="PS51186">
    <property type="entry name" value="GNAT"/>
    <property type="match status" value="1"/>
</dbReference>
<dbReference type="AlphaFoldDB" id="A0AAW0A7X5"/>
<dbReference type="GO" id="GO:0016747">
    <property type="term" value="F:acyltransferase activity, transferring groups other than amino-acyl groups"/>
    <property type="evidence" value="ECO:0007669"/>
    <property type="project" value="InterPro"/>
</dbReference>
<feature type="region of interest" description="Disordered" evidence="1">
    <location>
        <begin position="102"/>
        <end position="127"/>
    </location>
</feature>
<evidence type="ECO:0000259" key="2">
    <source>
        <dbReference type="PROSITE" id="PS51186"/>
    </source>
</evidence>
<dbReference type="InterPro" id="IPR000182">
    <property type="entry name" value="GNAT_dom"/>
</dbReference>
<organism evidence="3 4">
    <name type="scientific">Favolaschia claudopus</name>
    <dbReference type="NCBI Taxonomy" id="2862362"/>
    <lineage>
        <taxon>Eukaryota</taxon>
        <taxon>Fungi</taxon>
        <taxon>Dikarya</taxon>
        <taxon>Basidiomycota</taxon>
        <taxon>Agaricomycotina</taxon>
        <taxon>Agaricomycetes</taxon>
        <taxon>Agaricomycetidae</taxon>
        <taxon>Agaricales</taxon>
        <taxon>Marasmiineae</taxon>
        <taxon>Mycenaceae</taxon>
        <taxon>Favolaschia</taxon>
    </lineage>
</organism>
<evidence type="ECO:0000313" key="4">
    <source>
        <dbReference type="Proteomes" id="UP001362999"/>
    </source>
</evidence>
<keyword evidence="4" id="KW-1185">Reference proteome</keyword>
<evidence type="ECO:0000313" key="3">
    <source>
        <dbReference type="EMBL" id="KAK7002348.1"/>
    </source>
</evidence>
<proteinExistence type="predicted"/>
<reference evidence="3 4" key="1">
    <citation type="journal article" date="2024" name="J Genomics">
        <title>Draft genome sequencing and assembly of Favolaschia claudopus CIRM-BRFM 2984 isolated from oak limbs.</title>
        <authorList>
            <person name="Navarro D."/>
            <person name="Drula E."/>
            <person name="Chaduli D."/>
            <person name="Cazenave R."/>
            <person name="Ahrendt S."/>
            <person name="Wang J."/>
            <person name="Lipzen A."/>
            <person name="Daum C."/>
            <person name="Barry K."/>
            <person name="Grigoriev I.V."/>
            <person name="Favel A."/>
            <person name="Rosso M.N."/>
            <person name="Martin F."/>
        </authorList>
    </citation>
    <scope>NUCLEOTIDE SEQUENCE [LARGE SCALE GENOMIC DNA]</scope>
    <source>
        <strain evidence="3 4">CIRM-BRFM 2984</strain>
    </source>
</reference>
<dbReference type="EMBL" id="JAWWNJ010000079">
    <property type="protein sequence ID" value="KAK7002348.1"/>
    <property type="molecule type" value="Genomic_DNA"/>
</dbReference>
<evidence type="ECO:0000256" key="1">
    <source>
        <dbReference type="SAM" id="MobiDB-lite"/>
    </source>
</evidence>
<dbReference type="Pfam" id="PF13673">
    <property type="entry name" value="Acetyltransf_10"/>
    <property type="match status" value="1"/>
</dbReference>
<dbReference type="CDD" id="cd04301">
    <property type="entry name" value="NAT_SF"/>
    <property type="match status" value="1"/>
</dbReference>
<sequence>MRVRGAQDSPETTMPFSIVPAVKEDIPRFSEISTAAFTTDSHTVLKAHADGLPMGTVEMSNDWWAEFIDLPAKAVIIKAVDDESGKILGMCAWGKWNFDGSKPALAEGQEDPRAESSQPQPLPENHKPVDVLKKIGADSMNEWQLKLNQYGQKNMYIFGISVDPAEQGKGVGKALLKFGTDMCDEHQCSAWVHSSMAGYPVFQKAGFKEIGRLEVNLDDYADGVKWVKDGKEQDWGTYTFRYCMYGPKPKT</sequence>
<comment type="caution">
    <text evidence="3">The sequence shown here is derived from an EMBL/GenBank/DDBJ whole genome shotgun (WGS) entry which is preliminary data.</text>
</comment>
<accession>A0AAW0A7X5</accession>
<dbReference type="Gene3D" id="3.40.630.30">
    <property type="match status" value="1"/>
</dbReference>
<dbReference type="PANTHER" id="PTHR42791">
    <property type="entry name" value="GNAT FAMILY ACETYLTRANSFERASE"/>
    <property type="match status" value="1"/>
</dbReference>
<protein>
    <submittedName>
        <fullName evidence="3">Acetyltransferase</fullName>
    </submittedName>
</protein>
<gene>
    <name evidence="3" type="ORF">R3P38DRAFT_3042506</name>
</gene>
<dbReference type="Proteomes" id="UP001362999">
    <property type="component" value="Unassembled WGS sequence"/>
</dbReference>
<name>A0AAW0A7X5_9AGAR</name>